<dbReference type="GO" id="GO:0004861">
    <property type="term" value="F:cyclin-dependent protein serine/threonine kinase inhibitor activity"/>
    <property type="evidence" value="ECO:0007669"/>
    <property type="project" value="InterPro"/>
</dbReference>
<keyword evidence="10" id="KW-1185">Reference proteome</keyword>
<evidence type="ECO:0000313" key="10">
    <source>
        <dbReference type="Proteomes" id="UP000835052"/>
    </source>
</evidence>
<dbReference type="PANTHER" id="PTHR13469:SF8">
    <property type="entry name" value="HEXIM P-TEFB COMPLEX SUBUNIT 1"/>
    <property type="match status" value="1"/>
</dbReference>
<dbReference type="InterPro" id="IPR024872">
    <property type="entry name" value="HEXIM"/>
</dbReference>
<proteinExistence type="inferred from homology"/>
<sequence>MGDTLNNGEYARSLSDNDSELDKKKRKNRRRRGRQPRFRPYPTLSPDEDVDTVEAVADRSDRRRSDRHANGKPMAPFNTTQFLLEDLAARTEEGAQDDLNKLPNRQRSISVGNEQISVHSYSDQGSSSGESDTDKGLDQDFETEYLSVKRERMDNMTKSELQEELLERDRDTETLHDECEKMHSENRHLKELLAANGIAYEEAQLSPAAQNVAAV</sequence>
<keyword evidence="7" id="KW-0539">Nucleus</keyword>
<reference evidence="9" key="1">
    <citation type="submission" date="2020-10" db="EMBL/GenBank/DDBJ databases">
        <authorList>
            <person name="Kikuchi T."/>
        </authorList>
    </citation>
    <scope>NUCLEOTIDE SEQUENCE</scope>
    <source>
        <strain evidence="9">NKZ352</strain>
    </source>
</reference>
<keyword evidence="6" id="KW-0804">Transcription</keyword>
<feature type="compositionally biased region" description="Basic and acidic residues" evidence="8">
    <location>
        <begin position="56"/>
        <end position="69"/>
    </location>
</feature>
<dbReference type="Pfam" id="PF15313">
    <property type="entry name" value="HEXIM"/>
    <property type="match status" value="1"/>
</dbReference>
<organism evidence="9 10">
    <name type="scientific">Caenorhabditis auriculariae</name>
    <dbReference type="NCBI Taxonomy" id="2777116"/>
    <lineage>
        <taxon>Eukaryota</taxon>
        <taxon>Metazoa</taxon>
        <taxon>Ecdysozoa</taxon>
        <taxon>Nematoda</taxon>
        <taxon>Chromadorea</taxon>
        <taxon>Rhabditida</taxon>
        <taxon>Rhabditina</taxon>
        <taxon>Rhabditomorpha</taxon>
        <taxon>Rhabditoidea</taxon>
        <taxon>Rhabditidae</taxon>
        <taxon>Peloderinae</taxon>
        <taxon>Caenorhabditis</taxon>
    </lineage>
</organism>
<keyword evidence="5" id="KW-0175">Coiled coil</keyword>
<dbReference type="GO" id="GO:0005654">
    <property type="term" value="C:nucleoplasm"/>
    <property type="evidence" value="ECO:0007669"/>
    <property type="project" value="TreeGrafter"/>
</dbReference>
<dbReference type="GO" id="GO:0000122">
    <property type="term" value="P:negative regulation of transcription by RNA polymerase II"/>
    <property type="evidence" value="ECO:0007669"/>
    <property type="project" value="InterPro"/>
</dbReference>
<feature type="compositionally biased region" description="Basic residues" evidence="8">
    <location>
        <begin position="24"/>
        <end position="37"/>
    </location>
</feature>
<dbReference type="GO" id="GO:0005737">
    <property type="term" value="C:cytoplasm"/>
    <property type="evidence" value="ECO:0007669"/>
    <property type="project" value="InterPro"/>
</dbReference>
<dbReference type="OrthoDB" id="10058500at2759"/>
<feature type="region of interest" description="Disordered" evidence="8">
    <location>
        <begin position="1"/>
        <end position="171"/>
    </location>
</feature>
<dbReference type="PRINTS" id="PR02094">
    <property type="entry name" value="HEXIMFAMILY"/>
</dbReference>
<evidence type="ECO:0000256" key="2">
    <source>
        <dbReference type="ARBA" id="ARBA00008409"/>
    </source>
</evidence>
<evidence type="ECO:0000256" key="6">
    <source>
        <dbReference type="ARBA" id="ARBA00023163"/>
    </source>
</evidence>
<comment type="subcellular location">
    <subcellularLocation>
        <location evidence="1">Nucleus</location>
    </subcellularLocation>
</comment>
<dbReference type="AlphaFoldDB" id="A0A8S1HF11"/>
<gene>
    <name evidence="9" type="ORF">CAUJ_LOCUS8870</name>
</gene>
<evidence type="ECO:0000256" key="1">
    <source>
        <dbReference type="ARBA" id="ARBA00004123"/>
    </source>
</evidence>
<feature type="compositionally biased region" description="Basic and acidic residues" evidence="8">
    <location>
        <begin position="147"/>
        <end position="171"/>
    </location>
</feature>
<protein>
    <submittedName>
        <fullName evidence="9">Uncharacterized protein</fullName>
    </submittedName>
</protein>
<evidence type="ECO:0000256" key="3">
    <source>
        <dbReference type="ARBA" id="ARBA00022491"/>
    </source>
</evidence>
<accession>A0A8S1HF11</accession>
<keyword evidence="4" id="KW-0805">Transcription regulation</keyword>
<dbReference type="PANTHER" id="PTHR13469">
    <property type="entry name" value="HEXAMETHYLENE BISACETAMIDE INDUCIBLE 1"/>
    <property type="match status" value="1"/>
</dbReference>
<feature type="compositionally biased region" description="Polar residues" evidence="8">
    <location>
        <begin position="103"/>
        <end position="116"/>
    </location>
</feature>
<evidence type="ECO:0000256" key="5">
    <source>
        <dbReference type="ARBA" id="ARBA00023054"/>
    </source>
</evidence>
<keyword evidence="3" id="KW-0678">Repressor</keyword>
<name>A0A8S1HF11_9PELO</name>
<evidence type="ECO:0000256" key="8">
    <source>
        <dbReference type="SAM" id="MobiDB-lite"/>
    </source>
</evidence>
<evidence type="ECO:0000256" key="4">
    <source>
        <dbReference type="ARBA" id="ARBA00023015"/>
    </source>
</evidence>
<feature type="compositionally biased region" description="Low complexity" evidence="8">
    <location>
        <begin position="117"/>
        <end position="130"/>
    </location>
</feature>
<comment type="similarity">
    <text evidence="2">Belongs to the HEXIM family.</text>
</comment>
<dbReference type="GO" id="GO:0097322">
    <property type="term" value="F:7SK snRNA binding"/>
    <property type="evidence" value="ECO:0007669"/>
    <property type="project" value="TreeGrafter"/>
</dbReference>
<dbReference type="Proteomes" id="UP000835052">
    <property type="component" value="Unassembled WGS sequence"/>
</dbReference>
<dbReference type="EMBL" id="CAJGYM010000031">
    <property type="protein sequence ID" value="CAD6192951.1"/>
    <property type="molecule type" value="Genomic_DNA"/>
</dbReference>
<evidence type="ECO:0000256" key="7">
    <source>
        <dbReference type="ARBA" id="ARBA00023242"/>
    </source>
</evidence>
<evidence type="ECO:0000313" key="9">
    <source>
        <dbReference type="EMBL" id="CAD6192951.1"/>
    </source>
</evidence>
<comment type="caution">
    <text evidence="9">The sequence shown here is derived from an EMBL/GenBank/DDBJ whole genome shotgun (WGS) entry which is preliminary data.</text>
</comment>